<dbReference type="AlphaFoldDB" id="A0AAP2NUW7"/>
<evidence type="ECO:0000313" key="4">
    <source>
        <dbReference type="EMBL" id="MBX6979547.1"/>
    </source>
</evidence>
<organism evidence="4 5">
    <name type="scientific">Providencia rettgeri</name>
    <dbReference type="NCBI Taxonomy" id="587"/>
    <lineage>
        <taxon>Bacteria</taxon>
        <taxon>Pseudomonadati</taxon>
        <taxon>Pseudomonadota</taxon>
        <taxon>Gammaproteobacteria</taxon>
        <taxon>Enterobacterales</taxon>
        <taxon>Morganellaceae</taxon>
        <taxon>Providencia</taxon>
    </lineage>
</organism>
<evidence type="ECO:0000313" key="5">
    <source>
        <dbReference type="Proteomes" id="UP000824410"/>
    </source>
</evidence>
<dbReference type="PROSITE" id="PS50977">
    <property type="entry name" value="HTH_TETR_2"/>
    <property type="match status" value="1"/>
</dbReference>
<gene>
    <name evidence="4" type="ORF">EX242_04605</name>
</gene>
<comment type="caution">
    <text evidence="4">The sequence shown here is derived from an EMBL/GenBank/DDBJ whole genome shotgun (WGS) entry which is preliminary data.</text>
</comment>
<reference evidence="4" key="1">
    <citation type="submission" date="2019-02" db="EMBL/GenBank/DDBJ databases">
        <title>Genomic characterization of isolates from hospital effluents in KZN, South Africa.</title>
        <authorList>
            <person name="Ntshobeni N."/>
            <person name="Allam M."/>
            <person name="Ismail A."/>
            <person name="Amoako D."/>
            <person name="Essack S."/>
            <person name="Chenia H."/>
        </authorList>
    </citation>
    <scope>NUCLEOTIDE SEQUENCE</scope>
    <source>
        <strain evidence="4">AFE97_S1</strain>
    </source>
</reference>
<dbReference type="GO" id="GO:0003677">
    <property type="term" value="F:DNA binding"/>
    <property type="evidence" value="ECO:0007669"/>
    <property type="project" value="UniProtKB-UniRule"/>
</dbReference>
<feature type="DNA-binding region" description="H-T-H motif" evidence="2">
    <location>
        <begin position="38"/>
        <end position="57"/>
    </location>
</feature>
<dbReference type="RefSeq" id="WP_131680693.1">
    <property type="nucleotide sequence ID" value="NZ_JAAQVP010000001.1"/>
</dbReference>
<evidence type="ECO:0000259" key="3">
    <source>
        <dbReference type="PROSITE" id="PS50977"/>
    </source>
</evidence>
<evidence type="ECO:0000256" key="1">
    <source>
        <dbReference type="ARBA" id="ARBA00023125"/>
    </source>
</evidence>
<evidence type="ECO:0000256" key="2">
    <source>
        <dbReference type="PROSITE-ProRule" id="PRU00335"/>
    </source>
</evidence>
<dbReference type="InterPro" id="IPR009057">
    <property type="entry name" value="Homeodomain-like_sf"/>
</dbReference>
<accession>A0AAP2NUW7</accession>
<dbReference type="EMBL" id="SHDO01000005">
    <property type="protein sequence ID" value="MBX6979547.1"/>
    <property type="molecule type" value="Genomic_DNA"/>
</dbReference>
<keyword evidence="1 2" id="KW-0238">DNA-binding</keyword>
<dbReference type="Pfam" id="PF00440">
    <property type="entry name" value="TetR_N"/>
    <property type="match status" value="1"/>
</dbReference>
<feature type="domain" description="HTH tetR-type" evidence="3">
    <location>
        <begin position="15"/>
        <end position="75"/>
    </location>
</feature>
<name>A0AAP2NUW7_PRORE</name>
<dbReference type="Gene3D" id="1.10.357.10">
    <property type="entry name" value="Tetracycline Repressor, domain 2"/>
    <property type="match status" value="1"/>
</dbReference>
<dbReference type="SUPFAM" id="SSF46689">
    <property type="entry name" value="Homeodomain-like"/>
    <property type="match status" value="1"/>
</dbReference>
<dbReference type="Proteomes" id="UP000824410">
    <property type="component" value="Unassembled WGS sequence"/>
</dbReference>
<dbReference type="InterPro" id="IPR001647">
    <property type="entry name" value="HTH_TetR"/>
</dbReference>
<proteinExistence type="predicted"/>
<sequence>MKGKKPGRPPANQQTISLELIVTKAIEMLDDNKVDNLSMRMLAKKINVNPMALYHYFSDKDALIQAIANRLYQDIQLPDLPDLYQQIESLLLHYRQKVTLYPQITLAIFSSPNAFPEQAKRITEILTQQLMKLGLSQIEATKWGHILIDYTHGEALSVSPKNQAPSFTPEAIHTAELSYSETIKMLLFKINSK</sequence>
<protein>
    <submittedName>
        <fullName evidence="4">TetR/AcrR family transcriptional regulator</fullName>
    </submittedName>
</protein>